<evidence type="ECO:0000313" key="1">
    <source>
        <dbReference type="EMBL" id="OJG16384.1"/>
    </source>
</evidence>
<comment type="caution">
    <text evidence="1">The sequence shown here is derived from an EMBL/GenBank/DDBJ whole genome shotgun (WGS) entry which is preliminary data.</text>
</comment>
<accession>A0A1L8R9H5</accession>
<protein>
    <submittedName>
        <fullName evidence="1">Uncharacterized protein</fullName>
    </submittedName>
</protein>
<dbReference type="STRING" id="317010.RU96_GL001126"/>
<dbReference type="Proteomes" id="UP000182835">
    <property type="component" value="Unassembled WGS sequence"/>
</dbReference>
<gene>
    <name evidence="1" type="ORF">RU96_GL001126</name>
</gene>
<dbReference type="AlphaFoldDB" id="A0A1L8R9H5"/>
<organism evidence="1 2">
    <name type="scientific">Enterococcus canintestini</name>
    <dbReference type="NCBI Taxonomy" id="317010"/>
    <lineage>
        <taxon>Bacteria</taxon>
        <taxon>Bacillati</taxon>
        <taxon>Bacillota</taxon>
        <taxon>Bacilli</taxon>
        <taxon>Lactobacillales</taxon>
        <taxon>Enterococcaceae</taxon>
        <taxon>Enterococcus</taxon>
    </lineage>
</organism>
<name>A0A1L8R9H5_9ENTE</name>
<sequence length="46" mass="5338">MCISKTDCDKIKKLLDVNRNYFFNTIYLQKGSDKIFVTAFLAGNFL</sequence>
<reference evidence="1 2" key="1">
    <citation type="submission" date="2014-12" db="EMBL/GenBank/DDBJ databases">
        <title>Draft genome sequences of 29 type strains of Enterococci.</title>
        <authorList>
            <person name="Zhong Z."/>
            <person name="Sun Z."/>
            <person name="Liu W."/>
            <person name="Zhang W."/>
            <person name="Zhang H."/>
        </authorList>
    </citation>
    <scope>NUCLEOTIDE SEQUENCE [LARGE SCALE GENOMIC DNA]</scope>
    <source>
        <strain evidence="1 2">DSM 21207</strain>
    </source>
</reference>
<dbReference type="EMBL" id="JXKG01000002">
    <property type="protein sequence ID" value="OJG16384.1"/>
    <property type="molecule type" value="Genomic_DNA"/>
</dbReference>
<proteinExistence type="predicted"/>
<evidence type="ECO:0000313" key="2">
    <source>
        <dbReference type="Proteomes" id="UP000182835"/>
    </source>
</evidence>